<feature type="chain" id="PRO_5020199854" description="Protein kinase domain-containing protein" evidence="2">
    <location>
        <begin position="22"/>
        <end position="334"/>
    </location>
</feature>
<keyword evidence="4" id="KW-1185">Reference proteome</keyword>
<dbReference type="AlphaFoldDB" id="A0A4S8MJP4"/>
<evidence type="ECO:0000256" key="2">
    <source>
        <dbReference type="SAM" id="SignalP"/>
    </source>
</evidence>
<sequence>MRVSSAACYLAVVLFQSGVFARPMTDTGGMNLVVRSSTRGSSTRTSSSTAGHSTIASSTRGSSSATTNSGTRGTSTPTGSSANPSSTASGASCSRKTTRSLFARAALGCGDKVTFKQKQYTLGNLLAEGASGAAFDVNEKVENHVAVAKVYNIAQTGEQECARTAKAGQAIGQEKQPDGTLVGFQIKQSGDKLPQWPTWKQLVDDKGKNNDQCRSLMQAVREAIADQVVAHAKRHGVDYYHDDYANNGNILLQGSSPTSVTVTLIDWGRVTPKGSKTDAQIHEEVINKLKNDKNPLNVFKKTTSKESASHNAFSDASCNPELFGTSAAWAEENN</sequence>
<keyword evidence="2" id="KW-0732">Signal</keyword>
<evidence type="ECO:0008006" key="5">
    <source>
        <dbReference type="Google" id="ProtNLM"/>
    </source>
</evidence>
<evidence type="ECO:0000313" key="3">
    <source>
        <dbReference type="EMBL" id="THV02649.1"/>
    </source>
</evidence>
<feature type="compositionally biased region" description="Polar residues" evidence="1">
    <location>
        <begin position="83"/>
        <end position="93"/>
    </location>
</feature>
<dbReference type="Proteomes" id="UP000297245">
    <property type="component" value="Unassembled WGS sequence"/>
</dbReference>
<dbReference type="EMBL" id="ML179075">
    <property type="protein sequence ID" value="THV02649.1"/>
    <property type="molecule type" value="Genomic_DNA"/>
</dbReference>
<name>A0A4S8MJP4_DENBC</name>
<accession>A0A4S8MJP4</accession>
<reference evidence="3 4" key="1">
    <citation type="journal article" date="2019" name="Nat. Ecol. Evol.">
        <title>Megaphylogeny resolves global patterns of mushroom evolution.</title>
        <authorList>
            <person name="Varga T."/>
            <person name="Krizsan K."/>
            <person name="Foldi C."/>
            <person name="Dima B."/>
            <person name="Sanchez-Garcia M."/>
            <person name="Sanchez-Ramirez S."/>
            <person name="Szollosi G.J."/>
            <person name="Szarkandi J.G."/>
            <person name="Papp V."/>
            <person name="Albert L."/>
            <person name="Andreopoulos W."/>
            <person name="Angelini C."/>
            <person name="Antonin V."/>
            <person name="Barry K.W."/>
            <person name="Bougher N.L."/>
            <person name="Buchanan P."/>
            <person name="Buyck B."/>
            <person name="Bense V."/>
            <person name="Catcheside P."/>
            <person name="Chovatia M."/>
            <person name="Cooper J."/>
            <person name="Damon W."/>
            <person name="Desjardin D."/>
            <person name="Finy P."/>
            <person name="Geml J."/>
            <person name="Haridas S."/>
            <person name="Hughes K."/>
            <person name="Justo A."/>
            <person name="Karasinski D."/>
            <person name="Kautmanova I."/>
            <person name="Kiss B."/>
            <person name="Kocsube S."/>
            <person name="Kotiranta H."/>
            <person name="LaButti K.M."/>
            <person name="Lechner B.E."/>
            <person name="Liimatainen K."/>
            <person name="Lipzen A."/>
            <person name="Lukacs Z."/>
            <person name="Mihaltcheva S."/>
            <person name="Morgado L.N."/>
            <person name="Niskanen T."/>
            <person name="Noordeloos M.E."/>
            <person name="Ohm R.A."/>
            <person name="Ortiz-Santana B."/>
            <person name="Ovrebo C."/>
            <person name="Racz N."/>
            <person name="Riley R."/>
            <person name="Savchenko A."/>
            <person name="Shiryaev A."/>
            <person name="Soop K."/>
            <person name="Spirin V."/>
            <person name="Szebenyi C."/>
            <person name="Tomsovsky M."/>
            <person name="Tulloss R.E."/>
            <person name="Uehling J."/>
            <person name="Grigoriev I.V."/>
            <person name="Vagvolgyi C."/>
            <person name="Papp T."/>
            <person name="Martin F.M."/>
            <person name="Miettinen O."/>
            <person name="Hibbett D.S."/>
            <person name="Nagy L.G."/>
        </authorList>
    </citation>
    <scope>NUCLEOTIDE SEQUENCE [LARGE SCALE GENOMIC DNA]</scope>
    <source>
        <strain evidence="3 4">CBS 962.96</strain>
    </source>
</reference>
<feature type="signal peptide" evidence="2">
    <location>
        <begin position="1"/>
        <end position="21"/>
    </location>
</feature>
<proteinExistence type="predicted"/>
<organism evidence="3 4">
    <name type="scientific">Dendrothele bispora (strain CBS 962.96)</name>
    <dbReference type="NCBI Taxonomy" id="1314807"/>
    <lineage>
        <taxon>Eukaryota</taxon>
        <taxon>Fungi</taxon>
        <taxon>Dikarya</taxon>
        <taxon>Basidiomycota</taxon>
        <taxon>Agaricomycotina</taxon>
        <taxon>Agaricomycetes</taxon>
        <taxon>Agaricomycetidae</taxon>
        <taxon>Agaricales</taxon>
        <taxon>Agaricales incertae sedis</taxon>
        <taxon>Dendrothele</taxon>
    </lineage>
</organism>
<gene>
    <name evidence="3" type="ORF">K435DRAFT_836307</name>
</gene>
<feature type="compositionally biased region" description="Low complexity" evidence="1">
    <location>
        <begin position="35"/>
        <end position="82"/>
    </location>
</feature>
<feature type="region of interest" description="Disordered" evidence="1">
    <location>
        <begin position="26"/>
        <end position="93"/>
    </location>
</feature>
<evidence type="ECO:0000256" key="1">
    <source>
        <dbReference type="SAM" id="MobiDB-lite"/>
    </source>
</evidence>
<evidence type="ECO:0000313" key="4">
    <source>
        <dbReference type="Proteomes" id="UP000297245"/>
    </source>
</evidence>
<protein>
    <recommendedName>
        <fullName evidence="5">Protein kinase domain-containing protein</fullName>
    </recommendedName>
</protein>